<evidence type="ECO:0000256" key="7">
    <source>
        <dbReference type="ARBA" id="ARBA00023242"/>
    </source>
</evidence>
<dbReference type="GO" id="GO:0003729">
    <property type="term" value="F:mRNA binding"/>
    <property type="evidence" value="ECO:0007669"/>
    <property type="project" value="TreeGrafter"/>
</dbReference>
<feature type="repeat" description="WD" evidence="9">
    <location>
        <begin position="391"/>
        <end position="423"/>
    </location>
</feature>
<evidence type="ECO:0000256" key="9">
    <source>
        <dbReference type="PROSITE-ProRule" id="PRU00221"/>
    </source>
</evidence>
<dbReference type="SMART" id="SM00320">
    <property type="entry name" value="WD40"/>
    <property type="match status" value="7"/>
</dbReference>
<feature type="compositionally biased region" description="Low complexity" evidence="10">
    <location>
        <begin position="29"/>
        <end position="38"/>
    </location>
</feature>
<dbReference type="OrthoDB" id="10257301at2759"/>
<keyword evidence="5" id="KW-0677">Repeat</keyword>
<dbReference type="PANTHER" id="PTHR43979:SF1">
    <property type="entry name" value="PRE-MRNA-PROCESSING FACTOR 17"/>
    <property type="match status" value="1"/>
</dbReference>
<dbReference type="FunCoup" id="A0A151Z4M6">
    <property type="interactions" value="959"/>
</dbReference>
<dbReference type="PANTHER" id="PTHR43979">
    <property type="entry name" value="PRE-MRNA-PROCESSING FACTOR 17"/>
    <property type="match status" value="1"/>
</dbReference>
<protein>
    <recommendedName>
        <fullName evidence="8">Pre-mRNA-processing factor 17</fullName>
    </recommendedName>
</protein>
<proteinExistence type="predicted"/>
<dbReference type="STRING" id="361077.A0A151Z4M6"/>
<feature type="region of interest" description="Disordered" evidence="10">
    <location>
        <begin position="1"/>
        <end position="38"/>
    </location>
</feature>
<name>A0A151Z4M6_TIELA</name>
<dbReference type="PROSITE" id="PS50294">
    <property type="entry name" value="WD_REPEATS_REGION"/>
    <property type="match status" value="4"/>
</dbReference>
<dbReference type="EMBL" id="LODT01000046">
    <property type="protein sequence ID" value="KYQ88922.1"/>
    <property type="molecule type" value="Genomic_DNA"/>
</dbReference>
<dbReference type="CDD" id="cd00200">
    <property type="entry name" value="WD40"/>
    <property type="match status" value="1"/>
</dbReference>
<evidence type="ECO:0000256" key="5">
    <source>
        <dbReference type="ARBA" id="ARBA00022737"/>
    </source>
</evidence>
<dbReference type="FunFam" id="2.130.10.10:FF:000034">
    <property type="entry name" value="Pre-mRNA-processing factor 17, putative"/>
    <property type="match status" value="1"/>
</dbReference>
<evidence type="ECO:0000256" key="3">
    <source>
        <dbReference type="ARBA" id="ARBA00022664"/>
    </source>
</evidence>
<dbReference type="GO" id="GO:0000398">
    <property type="term" value="P:mRNA splicing, via spliceosome"/>
    <property type="evidence" value="ECO:0007669"/>
    <property type="project" value="InterPro"/>
</dbReference>
<dbReference type="SUPFAM" id="SSF50978">
    <property type="entry name" value="WD40 repeat-like"/>
    <property type="match status" value="1"/>
</dbReference>
<feature type="repeat" description="WD" evidence="9">
    <location>
        <begin position="523"/>
        <end position="556"/>
    </location>
</feature>
<evidence type="ECO:0000256" key="4">
    <source>
        <dbReference type="ARBA" id="ARBA00022728"/>
    </source>
</evidence>
<dbReference type="InterPro" id="IPR019775">
    <property type="entry name" value="WD40_repeat_CS"/>
</dbReference>
<reference evidence="11 12" key="1">
    <citation type="submission" date="2015-12" db="EMBL/GenBank/DDBJ databases">
        <title>Dictyostelia acquired genes for synthesis and detection of signals that induce cell-type specialization by lateral gene transfer from prokaryotes.</title>
        <authorList>
            <person name="Gloeckner G."/>
            <person name="Schaap P."/>
        </authorList>
    </citation>
    <scope>NUCLEOTIDE SEQUENCE [LARGE SCALE GENOMIC DNA]</scope>
    <source>
        <strain evidence="11 12">TK</strain>
    </source>
</reference>
<evidence type="ECO:0000256" key="1">
    <source>
        <dbReference type="ARBA" id="ARBA00004123"/>
    </source>
</evidence>
<feature type="repeat" description="WD" evidence="9">
    <location>
        <begin position="305"/>
        <end position="346"/>
    </location>
</feature>
<dbReference type="InterPro" id="IPR032847">
    <property type="entry name" value="PRPF17"/>
</dbReference>
<keyword evidence="7" id="KW-0539">Nucleus</keyword>
<keyword evidence="6" id="KW-0508">mRNA splicing</keyword>
<sequence>MDLLKGNYNDSSDEEDEQQKQQQKERDNSNNIDNNVQNNRIKAEFKDITTFIPNLTPSVSDIKVIENKVSSDTRMLLYNPTVEQLEGETSGPIKPFSQAENPIKKNHVSGHIENYAMSDYSFHQQYHYQIHQQNIQSGRNDSVLKKRAYEDPSKVGQYKGTWKDKKNIVLSGPPTASNEDTGSGLVENDGQELSEEQKLYMESKLKKSKHKLERDVPEHTAQFHGDTKRDYMGRSWVEPPSDLKPDQEVNSYIPKRMVHTWSGHSKGVSAIRFFPRYGHLLLSCSMDSSVKIWDVNGDRRCMQTYTGHSQAVRDICFTNDGRQFLSAGFDRVTRLWDTETGQIISTFSNGKTPYCVKFNPDMDKQNLFLVGGSDKKILQYDVKSNEVVQEYDQHLGAINTITFIDDNRRFVSSSDDKSLRVWDWGIPVVIKYISDPSMHSMPAVTLHPKGKWFVASSLDNQLLVYNARDKFRVNKKKRFAGHLVSGYACQFGFSPDGKYLVSGDSTGKTYFWDWKSCSLKKTIQAHDQVCIDVEWHPLETSKVATCSWDGKIKYWD</sequence>
<dbReference type="InterPro" id="IPR001680">
    <property type="entry name" value="WD40_rpt"/>
</dbReference>
<organism evidence="11 12">
    <name type="scientific">Tieghemostelium lacteum</name>
    <name type="common">Slime mold</name>
    <name type="synonym">Dictyostelium lacteum</name>
    <dbReference type="NCBI Taxonomy" id="361077"/>
    <lineage>
        <taxon>Eukaryota</taxon>
        <taxon>Amoebozoa</taxon>
        <taxon>Evosea</taxon>
        <taxon>Eumycetozoa</taxon>
        <taxon>Dictyostelia</taxon>
        <taxon>Dictyosteliales</taxon>
        <taxon>Raperosteliaceae</taxon>
        <taxon>Tieghemostelium</taxon>
    </lineage>
</organism>
<feature type="compositionally biased region" description="Basic and acidic residues" evidence="10">
    <location>
        <begin position="18"/>
        <end position="28"/>
    </location>
</feature>
<evidence type="ECO:0000313" key="12">
    <source>
        <dbReference type="Proteomes" id="UP000076078"/>
    </source>
</evidence>
<keyword evidence="2 9" id="KW-0853">WD repeat</keyword>
<dbReference type="Proteomes" id="UP000076078">
    <property type="component" value="Unassembled WGS sequence"/>
</dbReference>
<evidence type="ECO:0000256" key="2">
    <source>
        <dbReference type="ARBA" id="ARBA00022574"/>
    </source>
</evidence>
<dbReference type="InParanoid" id="A0A151Z4M6"/>
<dbReference type="AlphaFoldDB" id="A0A151Z4M6"/>
<keyword evidence="4" id="KW-0747">Spliceosome</keyword>
<evidence type="ECO:0000256" key="8">
    <source>
        <dbReference type="ARBA" id="ARBA00068146"/>
    </source>
</evidence>
<dbReference type="Pfam" id="PF00400">
    <property type="entry name" value="WD40"/>
    <property type="match status" value="5"/>
</dbReference>
<dbReference type="GO" id="GO:0071013">
    <property type="term" value="C:catalytic step 2 spliceosome"/>
    <property type="evidence" value="ECO:0007669"/>
    <property type="project" value="InterPro"/>
</dbReference>
<dbReference type="PRINTS" id="PR00320">
    <property type="entry name" value="GPROTEINBRPT"/>
</dbReference>
<dbReference type="InterPro" id="IPR015943">
    <property type="entry name" value="WD40/YVTN_repeat-like_dom_sf"/>
</dbReference>
<gene>
    <name evidence="11" type="ORF">DLAC_10503</name>
</gene>
<evidence type="ECO:0000313" key="11">
    <source>
        <dbReference type="EMBL" id="KYQ88922.1"/>
    </source>
</evidence>
<keyword evidence="12" id="KW-1185">Reference proteome</keyword>
<keyword evidence="3" id="KW-0507">mRNA processing</keyword>
<evidence type="ECO:0000256" key="10">
    <source>
        <dbReference type="SAM" id="MobiDB-lite"/>
    </source>
</evidence>
<dbReference type="OMA" id="TLWHPHE"/>
<dbReference type="PROSITE" id="PS50082">
    <property type="entry name" value="WD_REPEATS_2"/>
    <property type="match status" value="4"/>
</dbReference>
<dbReference type="InterPro" id="IPR036322">
    <property type="entry name" value="WD40_repeat_dom_sf"/>
</dbReference>
<dbReference type="PROSITE" id="PS00678">
    <property type="entry name" value="WD_REPEATS_1"/>
    <property type="match status" value="1"/>
</dbReference>
<comment type="caution">
    <text evidence="11">The sequence shown here is derived from an EMBL/GenBank/DDBJ whole genome shotgun (WGS) entry which is preliminary data.</text>
</comment>
<evidence type="ECO:0000256" key="6">
    <source>
        <dbReference type="ARBA" id="ARBA00023187"/>
    </source>
</evidence>
<feature type="repeat" description="WD" evidence="9">
    <location>
        <begin position="261"/>
        <end position="303"/>
    </location>
</feature>
<accession>A0A151Z4M6</accession>
<dbReference type="Gene3D" id="2.130.10.10">
    <property type="entry name" value="YVTN repeat-like/Quinoprotein amine dehydrogenase"/>
    <property type="match status" value="1"/>
</dbReference>
<comment type="subcellular location">
    <subcellularLocation>
        <location evidence="1">Nucleus</location>
    </subcellularLocation>
</comment>
<dbReference type="InterPro" id="IPR020472">
    <property type="entry name" value="WD40_PAC1"/>
</dbReference>